<evidence type="ECO:0000313" key="2">
    <source>
        <dbReference type="Proteomes" id="UP001152795"/>
    </source>
</evidence>
<comment type="caution">
    <text evidence="1">The sequence shown here is derived from an EMBL/GenBank/DDBJ whole genome shotgun (WGS) entry which is preliminary data.</text>
</comment>
<name>A0A7D9LMB2_PARCT</name>
<reference evidence="1" key="1">
    <citation type="submission" date="2020-04" db="EMBL/GenBank/DDBJ databases">
        <authorList>
            <person name="Alioto T."/>
            <person name="Alioto T."/>
            <person name="Gomez Garrido J."/>
        </authorList>
    </citation>
    <scope>NUCLEOTIDE SEQUENCE</scope>
    <source>
        <strain evidence="1">A484AB</strain>
    </source>
</reference>
<protein>
    <submittedName>
        <fullName evidence="1">Uncharacterized protein</fullName>
    </submittedName>
</protein>
<dbReference type="OrthoDB" id="5957838at2759"/>
<gene>
    <name evidence="1" type="ORF">PACLA_8A038337</name>
</gene>
<accession>A0A7D9LMB2</accession>
<dbReference type="Gene3D" id="3.40.50.300">
    <property type="entry name" value="P-loop containing nucleotide triphosphate hydrolases"/>
    <property type="match status" value="1"/>
</dbReference>
<proteinExistence type="predicted"/>
<sequence>SDEAYEESNGHPDLVNTAVPKTSKASIGKRNLRGKAVIKTQTKTKKKPKRAGKARKKRLTPLDVSNLILSKNIKTETELHALAQEQREQGKTDVVEFILNRSPKTLADILSTTWQMKGAREKIARSKKSRMDLLQEASNSDCVSGCNGDWLQCAKEVLQNNGINISCFANSVRESLTNGRKKHHNVMIVGPANCGKTFLLKPLK</sequence>
<dbReference type="InterPro" id="IPR027417">
    <property type="entry name" value="P-loop_NTPase"/>
</dbReference>
<evidence type="ECO:0000313" key="1">
    <source>
        <dbReference type="EMBL" id="CAB4037099.1"/>
    </source>
</evidence>
<dbReference type="EMBL" id="CACRXK020022733">
    <property type="protein sequence ID" value="CAB4037099.1"/>
    <property type="molecule type" value="Genomic_DNA"/>
</dbReference>
<dbReference type="AlphaFoldDB" id="A0A7D9LMB2"/>
<keyword evidence="2" id="KW-1185">Reference proteome</keyword>
<dbReference type="Proteomes" id="UP001152795">
    <property type="component" value="Unassembled WGS sequence"/>
</dbReference>
<feature type="non-terminal residue" evidence="1">
    <location>
        <position position="1"/>
    </location>
</feature>
<organism evidence="1 2">
    <name type="scientific">Paramuricea clavata</name>
    <name type="common">Red gorgonian</name>
    <name type="synonym">Violescent sea-whip</name>
    <dbReference type="NCBI Taxonomy" id="317549"/>
    <lineage>
        <taxon>Eukaryota</taxon>
        <taxon>Metazoa</taxon>
        <taxon>Cnidaria</taxon>
        <taxon>Anthozoa</taxon>
        <taxon>Octocorallia</taxon>
        <taxon>Malacalcyonacea</taxon>
        <taxon>Plexauridae</taxon>
        <taxon>Paramuricea</taxon>
    </lineage>
</organism>
<feature type="non-terminal residue" evidence="1">
    <location>
        <position position="204"/>
    </location>
</feature>
<dbReference type="SUPFAM" id="SSF52540">
    <property type="entry name" value="P-loop containing nucleoside triphosphate hydrolases"/>
    <property type="match status" value="1"/>
</dbReference>